<proteinExistence type="predicted"/>
<accession>A0A427ANS8</accession>
<comment type="caution">
    <text evidence="1">The sequence shown here is derived from an EMBL/GenBank/DDBJ whole genome shotgun (WGS) entry which is preliminary data.</text>
</comment>
<dbReference type="EMBL" id="AMZH03001817">
    <property type="protein sequence ID" value="RRT77870.1"/>
    <property type="molecule type" value="Genomic_DNA"/>
</dbReference>
<organism evidence="1 2">
    <name type="scientific">Ensete ventricosum</name>
    <name type="common">Abyssinian banana</name>
    <name type="synonym">Musa ensete</name>
    <dbReference type="NCBI Taxonomy" id="4639"/>
    <lineage>
        <taxon>Eukaryota</taxon>
        <taxon>Viridiplantae</taxon>
        <taxon>Streptophyta</taxon>
        <taxon>Embryophyta</taxon>
        <taxon>Tracheophyta</taxon>
        <taxon>Spermatophyta</taxon>
        <taxon>Magnoliopsida</taxon>
        <taxon>Liliopsida</taxon>
        <taxon>Zingiberales</taxon>
        <taxon>Musaceae</taxon>
        <taxon>Ensete</taxon>
    </lineage>
</organism>
<reference evidence="1 2" key="1">
    <citation type="journal article" date="2014" name="Agronomy (Basel)">
        <title>A Draft Genome Sequence for Ensete ventricosum, the Drought-Tolerant Tree Against Hunger.</title>
        <authorList>
            <person name="Harrison J."/>
            <person name="Moore K.A."/>
            <person name="Paszkiewicz K."/>
            <person name="Jones T."/>
            <person name="Grant M."/>
            <person name="Ambacheew D."/>
            <person name="Muzemil S."/>
            <person name="Studholme D.J."/>
        </authorList>
    </citation>
    <scope>NUCLEOTIDE SEQUENCE [LARGE SCALE GENOMIC DNA]</scope>
</reference>
<dbReference type="AlphaFoldDB" id="A0A427ANS8"/>
<gene>
    <name evidence="1" type="ORF">B296_00000945</name>
</gene>
<dbReference type="Proteomes" id="UP000287651">
    <property type="component" value="Unassembled WGS sequence"/>
</dbReference>
<evidence type="ECO:0000313" key="1">
    <source>
        <dbReference type="EMBL" id="RRT77870.1"/>
    </source>
</evidence>
<protein>
    <submittedName>
        <fullName evidence="1">Uncharacterized protein</fullName>
    </submittedName>
</protein>
<evidence type="ECO:0000313" key="2">
    <source>
        <dbReference type="Proteomes" id="UP000287651"/>
    </source>
</evidence>
<name>A0A427ANS8_ENSVE</name>
<sequence>MTPRKSHLYGTMSLPSPWPYYPLPCICVPFFTIGRSASTALWRSFESTFFLTDALLLVVEPLWTRSRFLVPFYHLL</sequence>